<keyword evidence="2" id="KW-0482">Metalloprotease</keyword>
<evidence type="ECO:0000256" key="2">
    <source>
        <dbReference type="RuleBase" id="RU341113"/>
    </source>
</evidence>
<dbReference type="GO" id="GO:0070573">
    <property type="term" value="F:metallodipeptidase activity"/>
    <property type="evidence" value="ECO:0007669"/>
    <property type="project" value="InterPro"/>
</dbReference>
<keyword evidence="1 2" id="KW-0224">Dipeptidase</keyword>
<evidence type="ECO:0000256" key="4">
    <source>
        <dbReference type="SAM" id="Phobius"/>
    </source>
</evidence>
<dbReference type="InterPro" id="IPR032466">
    <property type="entry name" value="Metal_Hydrolase"/>
</dbReference>
<comment type="similarity">
    <text evidence="2">Belongs to the metallo-dependent hydrolases superfamily. Peptidase M19 family.</text>
</comment>
<keyword evidence="2" id="KW-0645">Protease</keyword>
<keyword evidence="4" id="KW-0812">Transmembrane</keyword>
<keyword evidence="2" id="KW-0378">Hydrolase</keyword>
<dbReference type="EC" id="3.4.13.19" evidence="2"/>
<dbReference type="GeneID" id="35604474"/>
<dbReference type="EMBL" id="FJUY01000017">
    <property type="protein sequence ID" value="CZT23689.1"/>
    <property type="molecule type" value="Genomic_DNA"/>
</dbReference>
<keyword evidence="6" id="KW-1185">Reference proteome</keyword>
<proteinExistence type="inferred from homology"/>
<evidence type="ECO:0000256" key="1">
    <source>
        <dbReference type="ARBA" id="ARBA00022997"/>
    </source>
</evidence>
<dbReference type="Gene3D" id="3.20.20.140">
    <property type="entry name" value="Metal-dependent hydrolases"/>
    <property type="match status" value="1"/>
</dbReference>
<keyword evidence="2" id="KW-0862">Zinc</keyword>
<dbReference type="PROSITE" id="PS51365">
    <property type="entry name" value="RENAL_DIPEPTIDASE_2"/>
    <property type="match status" value="1"/>
</dbReference>
<dbReference type="Proteomes" id="UP000225277">
    <property type="component" value="Unassembled WGS sequence"/>
</dbReference>
<dbReference type="GO" id="GO:0006508">
    <property type="term" value="P:proteolysis"/>
    <property type="evidence" value="ECO:0007669"/>
    <property type="project" value="UniProtKB-KW"/>
</dbReference>
<name>A0A2D3VK11_9PEZI</name>
<gene>
    <name evidence="5" type="ORF">RCC_09403</name>
</gene>
<evidence type="ECO:0000256" key="3">
    <source>
        <dbReference type="SAM" id="MobiDB-lite"/>
    </source>
</evidence>
<comment type="catalytic activity">
    <reaction evidence="2">
        <text>an L-aminoacyl-L-amino acid + H2O = 2 an L-alpha-amino acid</text>
        <dbReference type="Rhea" id="RHEA:48940"/>
        <dbReference type="ChEBI" id="CHEBI:15377"/>
        <dbReference type="ChEBI" id="CHEBI:59869"/>
        <dbReference type="ChEBI" id="CHEBI:77460"/>
        <dbReference type="EC" id="3.4.13.19"/>
    </reaction>
</comment>
<feature type="compositionally biased region" description="Basic and acidic residues" evidence="3">
    <location>
        <begin position="1"/>
        <end position="11"/>
    </location>
</feature>
<dbReference type="CDD" id="cd01301">
    <property type="entry name" value="rDP_like"/>
    <property type="match status" value="1"/>
</dbReference>
<dbReference type="GO" id="GO:0046872">
    <property type="term" value="F:metal ion binding"/>
    <property type="evidence" value="ECO:0007669"/>
    <property type="project" value="UniProtKB-UniRule"/>
</dbReference>
<comment type="cofactor">
    <cofactor evidence="2">
        <name>Zn(2+)</name>
        <dbReference type="ChEBI" id="CHEBI:29105"/>
    </cofactor>
</comment>
<evidence type="ECO:0000313" key="5">
    <source>
        <dbReference type="EMBL" id="CZT23689.1"/>
    </source>
</evidence>
<dbReference type="OrthoDB" id="445695at2759"/>
<dbReference type="InterPro" id="IPR008257">
    <property type="entry name" value="Pept_M19"/>
</dbReference>
<dbReference type="SUPFAM" id="SSF51556">
    <property type="entry name" value="Metallo-dependent hydrolases"/>
    <property type="match status" value="1"/>
</dbReference>
<sequence length="417" mass="46460">MDKQSLLERQRPSPPRSGRKATLGAITCLLITVLWFLQGWLLVKPGLSSEPLSPLEEVLRKAPLIDGHNDFPIYIRAFYYNHIYGQNFSDTATLIGQVDFPRLQKSRLGAQFWSAYVECPAENEHPKEQDTYYEAMHETLQQIDLINRLMDRYPSYLRRASSAADVWEHHRDTSSTAISSLIGIEGLHQIANSASALRLFHNMGARYVTLTHSCHNAYADSCSPEKPLHGGLSSLGKEAVHEMNRLGLMVDLSHTSVATQRDAFETSQAPVIYTHSAAYALCNHERNVGDEELLSIQQTGGIVMVNFFPGFVACSPNATLHDVADHIVYMGEFIGYRHVGIGADFDGMGFDNGPDGLEHVGKYPDLLEELLRRGVSVEDVSGVAGANILRVLEEVEQVSHRMRGEQPLEDKVKSLFV</sequence>
<dbReference type="PANTHER" id="PTHR10443:SF12">
    <property type="entry name" value="DIPEPTIDASE"/>
    <property type="match status" value="1"/>
</dbReference>
<feature type="region of interest" description="Disordered" evidence="3">
    <location>
        <begin position="1"/>
        <end position="20"/>
    </location>
</feature>
<dbReference type="PANTHER" id="PTHR10443">
    <property type="entry name" value="MICROSOMAL DIPEPTIDASE"/>
    <property type="match status" value="1"/>
</dbReference>
<protein>
    <recommendedName>
        <fullName evidence="2">Dipeptidase</fullName>
        <ecNumber evidence="2">3.4.13.19</ecNumber>
    </recommendedName>
</protein>
<keyword evidence="4" id="KW-1133">Transmembrane helix</keyword>
<keyword evidence="2" id="KW-0479">Metal-binding</keyword>
<organism evidence="5 6">
    <name type="scientific">Ramularia collo-cygni</name>
    <dbReference type="NCBI Taxonomy" id="112498"/>
    <lineage>
        <taxon>Eukaryota</taxon>
        <taxon>Fungi</taxon>
        <taxon>Dikarya</taxon>
        <taxon>Ascomycota</taxon>
        <taxon>Pezizomycotina</taxon>
        <taxon>Dothideomycetes</taxon>
        <taxon>Dothideomycetidae</taxon>
        <taxon>Mycosphaerellales</taxon>
        <taxon>Mycosphaerellaceae</taxon>
        <taxon>Ramularia</taxon>
    </lineage>
</organism>
<reference evidence="5 6" key="1">
    <citation type="submission" date="2016-03" db="EMBL/GenBank/DDBJ databases">
        <authorList>
            <person name="Ploux O."/>
        </authorList>
    </citation>
    <scope>NUCLEOTIDE SEQUENCE [LARGE SCALE GENOMIC DNA]</scope>
    <source>
        <strain evidence="5 6">URUG2</strain>
    </source>
</reference>
<dbReference type="Pfam" id="PF01244">
    <property type="entry name" value="Peptidase_M19"/>
    <property type="match status" value="1"/>
</dbReference>
<keyword evidence="4" id="KW-0472">Membrane</keyword>
<dbReference type="RefSeq" id="XP_023630413.1">
    <property type="nucleotide sequence ID" value="XM_023774645.1"/>
</dbReference>
<evidence type="ECO:0000313" key="6">
    <source>
        <dbReference type="Proteomes" id="UP000225277"/>
    </source>
</evidence>
<feature type="transmembrane region" description="Helical" evidence="4">
    <location>
        <begin position="21"/>
        <end position="43"/>
    </location>
</feature>
<dbReference type="AlphaFoldDB" id="A0A2D3VK11"/>
<dbReference type="STRING" id="112498.A0A2D3VK11"/>
<accession>A0A2D3VK11</accession>